<dbReference type="PROSITE" id="PS00922">
    <property type="entry name" value="TRANSGLYCOSYLASE"/>
    <property type="match status" value="1"/>
</dbReference>
<evidence type="ECO:0000256" key="2">
    <source>
        <dbReference type="ARBA" id="ARBA00007734"/>
    </source>
</evidence>
<dbReference type="SUPFAM" id="SSF53850">
    <property type="entry name" value="Periplasmic binding protein-like II"/>
    <property type="match status" value="1"/>
</dbReference>
<keyword evidence="6" id="KW-0472">Membrane</keyword>
<dbReference type="AlphaFoldDB" id="D0L0D9"/>
<dbReference type="SMART" id="SM00062">
    <property type="entry name" value="PBPb"/>
    <property type="match status" value="1"/>
</dbReference>
<dbReference type="OrthoDB" id="9815002at2"/>
<dbReference type="InterPro" id="IPR000189">
    <property type="entry name" value="Transglyc_AS"/>
</dbReference>
<dbReference type="InterPro" id="IPR001638">
    <property type="entry name" value="Solute-binding_3/MltF_N"/>
</dbReference>
<comment type="similarity">
    <text evidence="3">Belongs to the bacterial solute-binding protein 3 family.</text>
</comment>
<sequence>MTQPEPTRTPQKQPWWLRILGVSALVGAPLIWWLNAYPPAPYGTTAMDERITRSFEQTPQLEQVRNRGYLRVATLISPTIYVPDKNQTQGLEYDLVTRFAASLGLGVRFIIAKNIDNAYKLVAEDKADFAAAGLVVNLARENKFRYGPSYLSVRRQLIYRQGVDKPKNLQDIGNATLAVEQGSSNQHWLDERTKGGVLDISPNDVPDSSDLTPPDDGYAIRIKLEESSLGTLEALENGTVDYGIVLSHEAMLGQKLSDKIKVATDLGPPVSFAWAFSRLADESLLDKARQFFASIRANNELKNLIDRHYAQFEQLDQQLAQQFIEDVDKRISPYLAAFKAAGKKYDIDWRLLAAMAYQESKWDPEARSHMGAYGIMQITAPTAQDIGLIDPANPVKNIMAAAKYLDQLRALIPDNAKEPDRTYLAMAAYNVGIGHLTDAIKLTKIQGGDPNRWRDIRERLALLSNPKYYRKLRNGYARGEETIQYVENIRALHDLMIWVETQHNLIRDAKH</sequence>
<evidence type="ECO:0000256" key="5">
    <source>
        <dbReference type="ARBA" id="ARBA00023237"/>
    </source>
</evidence>
<dbReference type="EMBL" id="CP001801">
    <property type="protein sequence ID" value="ACX96162.1"/>
    <property type="molecule type" value="Genomic_DNA"/>
</dbReference>
<dbReference type="Gene3D" id="3.40.190.10">
    <property type="entry name" value="Periplasmic binding protein-like II"/>
    <property type="match status" value="2"/>
</dbReference>
<dbReference type="Pfam" id="PF01464">
    <property type="entry name" value="SLT"/>
    <property type="match status" value="1"/>
</dbReference>
<dbReference type="HOGENOM" id="CLU_027494_0_1_6"/>
<dbReference type="InterPro" id="IPR008258">
    <property type="entry name" value="Transglycosylase_SLT_dom_1"/>
</dbReference>
<dbReference type="RefSeq" id="WP_012824196.1">
    <property type="nucleotide sequence ID" value="NC_013422.1"/>
</dbReference>
<feature type="domain" description="Solute-binding protein family 3/N-terminal" evidence="7">
    <location>
        <begin position="69"/>
        <end position="312"/>
    </location>
</feature>
<dbReference type="Pfam" id="PF00497">
    <property type="entry name" value="SBP_bac_3"/>
    <property type="match status" value="1"/>
</dbReference>
<dbReference type="Proteomes" id="UP000009102">
    <property type="component" value="Chromosome"/>
</dbReference>
<comment type="similarity">
    <text evidence="2">Belongs to the transglycosylase Slt family.</text>
</comment>
<dbReference type="SUPFAM" id="SSF53955">
    <property type="entry name" value="Lysozyme-like"/>
    <property type="match status" value="1"/>
</dbReference>
<dbReference type="CAZy" id="GH23">
    <property type="family name" value="Glycoside Hydrolase Family 23"/>
</dbReference>
<comment type="subcellular location">
    <subcellularLocation>
        <location evidence="1">Cell outer membrane</location>
        <topology evidence="1">Peripheral membrane protein</topology>
    </subcellularLocation>
</comment>
<dbReference type="eggNOG" id="COG4623">
    <property type="taxonomic scope" value="Bacteria"/>
</dbReference>
<keyword evidence="9" id="KW-1185">Reference proteome</keyword>
<keyword evidence="6" id="KW-0812">Transmembrane</keyword>
<accession>D0L0D9</accession>
<dbReference type="InterPro" id="IPR023346">
    <property type="entry name" value="Lysozyme-like_dom_sf"/>
</dbReference>
<dbReference type="KEGG" id="hna:Hneap_1327"/>
<evidence type="ECO:0000256" key="1">
    <source>
        <dbReference type="ARBA" id="ARBA00004339"/>
    </source>
</evidence>
<organism evidence="8 9">
    <name type="scientific">Halothiobacillus neapolitanus (strain ATCC 23641 / DSM 15147 / CIP 104769 / NCIMB 8539 / c2)</name>
    <name type="common">Thiobacillus neapolitanus</name>
    <dbReference type="NCBI Taxonomy" id="555778"/>
    <lineage>
        <taxon>Bacteria</taxon>
        <taxon>Pseudomonadati</taxon>
        <taxon>Pseudomonadota</taxon>
        <taxon>Gammaproteobacteria</taxon>
        <taxon>Chromatiales</taxon>
        <taxon>Halothiobacillaceae</taxon>
        <taxon>Halothiobacillus</taxon>
    </lineage>
</organism>
<dbReference type="GO" id="GO:0008933">
    <property type="term" value="F:peptidoglycan lytic transglycosylase activity"/>
    <property type="evidence" value="ECO:0007669"/>
    <property type="project" value="InterPro"/>
</dbReference>
<dbReference type="GO" id="GO:0000270">
    <property type="term" value="P:peptidoglycan metabolic process"/>
    <property type="evidence" value="ECO:0007669"/>
    <property type="project" value="InterPro"/>
</dbReference>
<dbReference type="CDD" id="cd01009">
    <property type="entry name" value="PBP2_YfhD_N"/>
    <property type="match status" value="1"/>
</dbReference>
<keyword evidence="4" id="KW-0732">Signal</keyword>
<keyword evidence="5" id="KW-0998">Cell outer membrane</keyword>
<feature type="transmembrane region" description="Helical" evidence="6">
    <location>
        <begin position="15"/>
        <end position="34"/>
    </location>
</feature>
<dbReference type="GO" id="GO:0009279">
    <property type="term" value="C:cell outer membrane"/>
    <property type="evidence" value="ECO:0007669"/>
    <property type="project" value="UniProtKB-SubCell"/>
</dbReference>
<dbReference type="CDD" id="cd13403">
    <property type="entry name" value="MLTF-like"/>
    <property type="match status" value="1"/>
</dbReference>
<evidence type="ECO:0000313" key="9">
    <source>
        <dbReference type="Proteomes" id="UP000009102"/>
    </source>
</evidence>
<evidence type="ECO:0000256" key="3">
    <source>
        <dbReference type="ARBA" id="ARBA00010333"/>
    </source>
</evidence>
<proteinExistence type="inferred from homology"/>
<dbReference type="STRING" id="555778.Hneap_1327"/>
<reference evidence="8 9" key="1">
    <citation type="submission" date="2009-10" db="EMBL/GenBank/DDBJ databases">
        <title>Complete sequence of Halothiobacillus neapolitanus c2.</title>
        <authorList>
            <consortium name="US DOE Joint Genome Institute"/>
            <person name="Lucas S."/>
            <person name="Copeland A."/>
            <person name="Lapidus A."/>
            <person name="Glavina del Rio T."/>
            <person name="Tice H."/>
            <person name="Bruce D."/>
            <person name="Goodwin L."/>
            <person name="Pitluck S."/>
            <person name="Davenport K."/>
            <person name="Brettin T."/>
            <person name="Detter J.C."/>
            <person name="Han C."/>
            <person name="Tapia R."/>
            <person name="Larimer F."/>
            <person name="Land M."/>
            <person name="Hauser L."/>
            <person name="Kyrpides N."/>
            <person name="Mikhailova N."/>
            <person name="Kerfeld C."/>
            <person name="Cannon G."/>
            <person name="Heinhort S."/>
        </authorList>
    </citation>
    <scope>NUCLEOTIDE SEQUENCE [LARGE SCALE GENOMIC DNA]</scope>
    <source>
        <strain evidence="9">ATCC 23641 / c2</strain>
    </source>
</reference>
<evidence type="ECO:0000256" key="6">
    <source>
        <dbReference type="SAM" id="Phobius"/>
    </source>
</evidence>
<evidence type="ECO:0000313" key="8">
    <source>
        <dbReference type="EMBL" id="ACX96162.1"/>
    </source>
</evidence>
<dbReference type="Gene3D" id="1.10.530.10">
    <property type="match status" value="1"/>
</dbReference>
<evidence type="ECO:0000256" key="4">
    <source>
        <dbReference type="ARBA" id="ARBA00022729"/>
    </source>
</evidence>
<gene>
    <name evidence="8" type="ordered locus">Hneap_1327</name>
</gene>
<dbReference type="PANTHER" id="PTHR35936">
    <property type="entry name" value="MEMBRANE-BOUND LYTIC MUREIN TRANSGLYCOSYLASE F"/>
    <property type="match status" value="1"/>
</dbReference>
<dbReference type="PANTHER" id="PTHR35936:SF32">
    <property type="entry name" value="MEMBRANE-BOUND LYTIC MUREIN TRANSGLYCOSYLASE F"/>
    <property type="match status" value="1"/>
</dbReference>
<evidence type="ECO:0000259" key="7">
    <source>
        <dbReference type="SMART" id="SM00062"/>
    </source>
</evidence>
<name>D0L0D9_HALNC</name>
<protein>
    <submittedName>
        <fullName evidence="8">Lytic transglycosylase catalytic</fullName>
    </submittedName>
</protein>
<keyword evidence="6" id="KW-1133">Transmembrane helix</keyword>